<protein>
    <submittedName>
        <fullName evidence="1">Uncharacterized protein</fullName>
    </submittedName>
</protein>
<dbReference type="EMBL" id="SNRW01004778">
    <property type="protein sequence ID" value="KAA6386500.1"/>
    <property type="molecule type" value="Genomic_DNA"/>
</dbReference>
<comment type="caution">
    <text evidence="1">The sequence shown here is derived from an EMBL/GenBank/DDBJ whole genome shotgun (WGS) entry which is preliminary data.</text>
</comment>
<gene>
    <name evidence="1" type="ORF">EZS28_017975</name>
</gene>
<dbReference type="Proteomes" id="UP000324800">
    <property type="component" value="Unassembled WGS sequence"/>
</dbReference>
<name>A0A5J4VVL5_9EUKA</name>
<accession>A0A5J4VVL5</accession>
<dbReference type="AlphaFoldDB" id="A0A5J4VVL5"/>
<organism evidence="1 2">
    <name type="scientific">Streblomastix strix</name>
    <dbReference type="NCBI Taxonomy" id="222440"/>
    <lineage>
        <taxon>Eukaryota</taxon>
        <taxon>Metamonada</taxon>
        <taxon>Preaxostyla</taxon>
        <taxon>Oxymonadida</taxon>
        <taxon>Streblomastigidae</taxon>
        <taxon>Streblomastix</taxon>
    </lineage>
</organism>
<evidence type="ECO:0000313" key="1">
    <source>
        <dbReference type="EMBL" id="KAA6386500.1"/>
    </source>
</evidence>
<sequence length="229" mass="26912">MTFPKRYPFISALRILVSFGVPHSTHQSNVVAYDGMGQRIVKIENTFNTEYERVYQPEIDEEEGSDIQPQLIVNDQQNEQQITSINTNEQIDSHNASFWHIAPQATLWNQIRDESIRCMKAGIVCRALRWGRNIFGKSSYVQNIQYVEVQLLGERNKISRDNSNWISVKEHQQNIWNDLQQPLWVNHCRRKAMERIEDEIYQITMHYYPQQQVLLVLIITLAEHQNVGS</sequence>
<evidence type="ECO:0000313" key="2">
    <source>
        <dbReference type="Proteomes" id="UP000324800"/>
    </source>
</evidence>
<reference evidence="1 2" key="1">
    <citation type="submission" date="2019-03" db="EMBL/GenBank/DDBJ databases">
        <title>Single cell metagenomics reveals metabolic interactions within the superorganism composed of flagellate Streblomastix strix and complex community of Bacteroidetes bacteria on its surface.</title>
        <authorList>
            <person name="Treitli S.C."/>
            <person name="Kolisko M."/>
            <person name="Husnik F."/>
            <person name="Keeling P."/>
            <person name="Hampl V."/>
        </authorList>
    </citation>
    <scope>NUCLEOTIDE SEQUENCE [LARGE SCALE GENOMIC DNA]</scope>
    <source>
        <strain evidence="1">ST1C</strain>
    </source>
</reference>
<proteinExistence type="predicted"/>